<evidence type="ECO:0000313" key="3">
    <source>
        <dbReference type="EMBL" id="GET01070.1"/>
    </source>
</evidence>
<feature type="domain" description="TLDc" evidence="2">
    <location>
        <begin position="18"/>
        <end position="185"/>
    </location>
</feature>
<dbReference type="Pfam" id="PF07534">
    <property type="entry name" value="TLD"/>
    <property type="match status" value="1"/>
</dbReference>
<evidence type="ECO:0000313" key="4">
    <source>
        <dbReference type="Proteomes" id="UP000615446"/>
    </source>
</evidence>
<dbReference type="AlphaFoldDB" id="A0A8H3MDT9"/>
<dbReference type="PROSITE" id="PS51886">
    <property type="entry name" value="TLDC"/>
    <property type="match status" value="1"/>
</dbReference>
<evidence type="ECO:0000259" key="2">
    <source>
        <dbReference type="PROSITE" id="PS51886"/>
    </source>
</evidence>
<protein>
    <recommendedName>
        <fullName evidence="2">TLDc domain-containing protein</fullName>
    </recommendedName>
</protein>
<evidence type="ECO:0000256" key="1">
    <source>
        <dbReference type="SAM" id="Phobius"/>
    </source>
</evidence>
<keyword evidence="1" id="KW-1133">Transmembrane helix</keyword>
<gene>
    <name evidence="3" type="ORF">RCL2_002749800</name>
</gene>
<proteinExistence type="predicted"/>
<sequence length="187" mass="21933">MKHKDNLPPPRKPKLDSTLIESKHIPLFSSWIDKKESCYYDSKNNPYEFKLLYRPSRNGVGAKTFHKNCDSKGATIWVAKIKNSTQLIGGYNPLDWDMVSYWKTVADSSYLTLQTQKIFLLQKQDTLMDKIMLFIVIMLMVQLWVIYTVIKIIGVILIVVWENLYPNIGIPEYFTIEDYEVFQIIKK</sequence>
<accession>A0A8H3MDT9</accession>
<dbReference type="EMBL" id="BLAL01000297">
    <property type="protein sequence ID" value="GET01070.1"/>
    <property type="molecule type" value="Genomic_DNA"/>
</dbReference>
<name>A0A8H3MDT9_9GLOM</name>
<dbReference type="OrthoDB" id="2359554at2759"/>
<reference evidence="3" key="1">
    <citation type="submission" date="2019-10" db="EMBL/GenBank/DDBJ databases">
        <title>Conservation and host-specific expression of non-tandemly repeated heterogenous ribosome RNA gene in arbuscular mycorrhizal fungi.</title>
        <authorList>
            <person name="Maeda T."/>
            <person name="Kobayashi Y."/>
            <person name="Nakagawa T."/>
            <person name="Ezawa T."/>
            <person name="Yamaguchi K."/>
            <person name="Bino T."/>
            <person name="Nishimoto Y."/>
            <person name="Shigenobu S."/>
            <person name="Kawaguchi M."/>
        </authorList>
    </citation>
    <scope>NUCLEOTIDE SEQUENCE</scope>
    <source>
        <strain evidence="3">HR1</strain>
    </source>
</reference>
<keyword evidence="1" id="KW-0812">Transmembrane</keyword>
<feature type="transmembrane region" description="Helical" evidence="1">
    <location>
        <begin position="131"/>
        <end position="161"/>
    </location>
</feature>
<dbReference type="InterPro" id="IPR006571">
    <property type="entry name" value="TLDc_dom"/>
</dbReference>
<dbReference type="Proteomes" id="UP000615446">
    <property type="component" value="Unassembled WGS sequence"/>
</dbReference>
<keyword evidence="1" id="KW-0472">Membrane</keyword>
<organism evidence="3 4">
    <name type="scientific">Rhizophagus clarus</name>
    <dbReference type="NCBI Taxonomy" id="94130"/>
    <lineage>
        <taxon>Eukaryota</taxon>
        <taxon>Fungi</taxon>
        <taxon>Fungi incertae sedis</taxon>
        <taxon>Mucoromycota</taxon>
        <taxon>Glomeromycotina</taxon>
        <taxon>Glomeromycetes</taxon>
        <taxon>Glomerales</taxon>
        <taxon>Glomeraceae</taxon>
        <taxon>Rhizophagus</taxon>
    </lineage>
</organism>
<comment type="caution">
    <text evidence="3">The sequence shown here is derived from an EMBL/GenBank/DDBJ whole genome shotgun (WGS) entry which is preliminary data.</text>
</comment>